<proteinExistence type="predicted"/>
<keyword evidence="3" id="KW-1185">Reference proteome</keyword>
<gene>
    <name evidence="2" type="ORF">DFA_11464</name>
</gene>
<feature type="region of interest" description="Disordered" evidence="1">
    <location>
        <begin position="51"/>
        <end position="79"/>
    </location>
</feature>
<dbReference type="EMBL" id="GL883029">
    <property type="protein sequence ID" value="EGG13703.1"/>
    <property type="molecule type" value="Genomic_DNA"/>
</dbReference>
<evidence type="ECO:0000256" key="1">
    <source>
        <dbReference type="SAM" id="MobiDB-lite"/>
    </source>
</evidence>
<organism evidence="2 3">
    <name type="scientific">Cavenderia fasciculata</name>
    <name type="common">Slime mold</name>
    <name type="synonym">Dictyostelium fasciculatum</name>
    <dbReference type="NCBI Taxonomy" id="261658"/>
    <lineage>
        <taxon>Eukaryota</taxon>
        <taxon>Amoebozoa</taxon>
        <taxon>Evosea</taxon>
        <taxon>Eumycetozoa</taxon>
        <taxon>Dictyostelia</taxon>
        <taxon>Acytosteliales</taxon>
        <taxon>Cavenderiaceae</taxon>
        <taxon>Cavenderia</taxon>
    </lineage>
</organism>
<name>F4QD22_CACFS</name>
<dbReference type="KEGG" id="dfa:DFA_11464"/>
<dbReference type="AlphaFoldDB" id="F4QD22"/>
<evidence type="ECO:0000313" key="2">
    <source>
        <dbReference type="EMBL" id="EGG13703.1"/>
    </source>
</evidence>
<dbReference type="Proteomes" id="UP000007797">
    <property type="component" value="Unassembled WGS sequence"/>
</dbReference>
<dbReference type="RefSeq" id="XP_004350407.1">
    <property type="nucleotide sequence ID" value="XM_004350357.1"/>
</dbReference>
<accession>F4QD22</accession>
<dbReference type="GeneID" id="14866413"/>
<reference evidence="3" key="1">
    <citation type="journal article" date="2011" name="Genome Res.">
        <title>Phylogeny-wide analysis of social amoeba genomes highlights ancient origins for complex intercellular communication.</title>
        <authorList>
            <person name="Heidel A.J."/>
            <person name="Lawal H.M."/>
            <person name="Felder M."/>
            <person name="Schilde C."/>
            <person name="Helps N.R."/>
            <person name="Tunggal B."/>
            <person name="Rivero F."/>
            <person name="John U."/>
            <person name="Schleicher M."/>
            <person name="Eichinger L."/>
            <person name="Platzer M."/>
            <person name="Noegel A.A."/>
            <person name="Schaap P."/>
            <person name="Gloeckner G."/>
        </authorList>
    </citation>
    <scope>NUCLEOTIDE SEQUENCE [LARGE SCALE GENOMIC DNA]</scope>
    <source>
        <strain evidence="3">SH3</strain>
    </source>
</reference>
<evidence type="ECO:0000313" key="3">
    <source>
        <dbReference type="Proteomes" id="UP000007797"/>
    </source>
</evidence>
<sequence>MFQLYTLFQHVYCRREIIKLEKRVQRLEEKLNHEVLPLNLPTNIDRERLDFEKEKDKRANERDEEKDKRDNGFREKALN</sequence>
<protein>
    <submittedName>
        <fullName evidence="2">Uncharacterized protein</fullName>
    </submittedName>
</protein>